<sequence length="476" mass="52492">MAKNFKNSRILKSALLACLLCFGRTALLPAAESADAIPGGAAAISPTEALVENPALPPRPLRSQRAARPDHPLYRNALPPPYANSNSAPIRSSPNSLLTSSALERSLTQYYIRQYSTAGGLAWLNAVMERGGPYLGFIRKEIEERGLPPELLYLPVIESQFLASAVSKSGAMGLWQFMKNSIAPFDMKVNDWVDERRDFWKSTQGALRKLEENYNYFGDWPLALAAYNAGLGAINRAVKDSGLKNYWLLSDKKILKTETIHYVPKLLAVAQILSNPRRYGLSPQWAEIPQWTRVAVTRPADLNILASEAGLDAAELKKANRELIYNITPPGSGYSLKARLEDADKIRAVLARTDLPLIKYYIHTIRSGDTLLALGLHYGISVEQILQSNPGTQARYLKIGGRLMIPAFKDVEPYIAPKASAVGLVFAGNHLVKRGETLWSIALAYEVDPELLAEANSMGLNDVLREGRSLKTPIRE</sequence>
<dbReference type="eggNOG" id="COG1388">
    <property type="taxonomic scope" value="Bacteria"/>
</dbReference>
<dbReference type="eggNOG" id="COG0741">
    <property type="taxonomic scope" value="Bacteria"/>
</dbReference>
<dbReference type="InterPro" id="IPR008258">
    <property type="entry name" value="Transglycosylase_SLT_dom_1"/>
</dbReference>
<dbReference type="AlphaFoldDB" id="F5Y8F0"/>
<dbReference type="InParanoid" id="F5Y8F0"/>
<feature type="region of interest" description="Disordered" evidence="1">
    <location>
        <begin position="53"/>
        <end position="78"/>
    </location>
</feature>
<dbReference type="Pfam" id="PF01476">
    <property type="entry name" value="LysM"/>
    <property type="match status" value="2"/>
</dbReference>
<evidence type="ECO:0000313" key="5">
    <source>
        <dbReference type="Proteomes" id="UP000009222"/>
    </source>
</evidence>
<dbReference type="Proteomes" id="UP000009222">
    <property type="component" value="Chromosome"/>
</dbReference>
<protein>
    <submittedName>
        <fullName evidence="4">Transglycosylase, SLT family</fullName>
    </submittedName>
</protein>
<feature type="domain" description="LysM" evidence="3">
    <location>
        <begin position="361"/>
        <end position="405"/>
    </location>
</feature>
<reference evidence="5" key="1">
    <citation type="submission" date="2009-12" db="EMBL/GenBank/DDBJ databases">
        <title>Complete sequence of Treponema azotonutricium strain ZAS-9.</title>
        <authorList>
            <person name="Tetu S.G."/>
            <person name="Matson E."/>
            <person name="Ren Q."/>
            <person name="Seshadri R."/>
            <person name="Elbourne L."/>
            <person name="Hassan K.A."/>
            <person name="Durkin A."/>
            <person name="Radune D."/>
            <person name="Mohamoud Y."/>
            <person name="Shay R."/>
            <person name="Jin S."/>
            <person name="Zhang X."/>
            <person name="Lucey K."/>
            <person name="Ballor N.R."/>
            <person name="Ottesen E."/>
            <person name="Rosenthal R."/>
            <person name="Allen A."/>
            <person name="Leadbetter J.R."/>
            <person name="Paulsen I.T."/>
        </authorList>
    </citation>
    <scope>NUCLEOTIDE SEQUENCE [LARGE SCALE GENOMIC DNA]</scope>
    <source>
        <strain evidence="5">ATCC BAA-888 / DSM 13862 / ZAS-9</strain>
    </source>
</reference>
<feature type="domain" description="LysM" evidence="3">
    <location>
        <begin position="428"/>
        <end position="472"/>
    </location>
</feature>
<dbReference type="InterPro" id="IPR023346">
    <property type="entry name" value="Lysozyme-like_dom_sf"/>
</dbReference>
<gene>
    <name evidence="4" type="ordered locus">TREAZ_3370</name>
</gene>
<dbReference type="SUPFAM" id="SSF53955">
    <property type="entry name" value="Lysozyme-like"/>
    <property type="match status" value="1"/>
</dbReference>
<dbReference type="Gene3D" id="1.10.530.10">
    <property type="match status" value="1"/>
</dbReference>
<dbReference type="InterPro" id="IPR036779">
    <property type="entry name" value="LysM_dom_sf"/>
</dbReference>
<dbReference type="CDD" id="cd16894">
    <property type="entry name" value="MltD-like"/>
    <property type="match status" value="1"/>
</dbReference>
<organism evidence="4 5">
    <name type="scientific">Leadbettera azotonutricia (strain ATCC BAA-888 / DSM 13862 / ZAS-9)</name>
    <name type="common">Treponema azotonutricium</name>
    <dbReference type="NCBI Taxonomy" id="545695"/>
    <lineage>
        <taxon>Bacteria</taxon>
        <taxon>Pseudomonadati</taxon>
        <taxon>Spirochaetota</taxon>
        <taxon>Spirochaetia</taxon>
        <taxon>Spirochaetales</taxon>
        <taxon>Breznakiellaceae</taxon>
        <taxon>Leadbettera</taxon>
    </lineage>
</organism>
<evidence type="ECO:0000256" key="2">
    <source>
        <dbReference type="SAM" id="SignalP"/>
    </source>
</evidence>
<dbReference type="SUPFAM" id="SSF54106">
    <property type="entry name" value="LysM domain"/>
    <property type="match status" value="2"/>
</dbReference>
<dbReference type="HOGENOM" id="CLU_009520_1_0_12"/>
<feature type="chain" id="PRO_5003329744" evidence="2">
    <location>
        <begin position="31"/>
        <end position="476"/>
    </location>
</feature>
<dbReference type="STRING" id="545695.TREAZ_3370"/>
<evidence type="ECO:0000256" key="1">
    <source>
        <dbReference type="SAM" id="MobiDB-lite"/>
    </source>
</evidence>
<evidence type="ECO:0000259" key="3">
    <source>
        <dbReference type="PROSITE" id="PS51782"/>
    </source>
</evidence>
<dbReference type="EMBL" id="CP001841">
    <property type="protein sequence ID" value="AEF81759.1"/>
    <property type="molecule type" value="Genomic_DNA"/>
</dbReference>
<evidence type="ECO:0000313" key="4">
    <source>
        <dbReference type="EMBL" id="AEF81759.1"/>
    </source>
</evidence>
<dbReference type="KEGG" id="taz:TREAZ_3370"/>
<reference evidence="4 5" key="2">
    <citation type="journal article" date="2011" name="ISME J.">
        <title>RNA-seq reveals cooperative metabolic interactions between two termite-gut spirochete species in co-culture.</title>
        <authorList>
            <person name="Rosenthal A.Z."/>
            <person name="Matson E.G."/>
            <person name="Eldar A."/>
            <person name="Leadbetter J.R."/>
        </authorList>
    </citation>
    <scope>NUCLEOTIDE SEQUENCE [LARGE SCALE GENOMIC DNA]</scope>
    <source>
        <strain evidence="5">ATCC BAA-888 / DSM 13862 / ZAS-9</strain>
    </source>
</reference>
<dbReference type="PROSITE" id="PS51782">
    <property type="entry name" value="LYSM"/>
    <property type="match status" value="2"/>
</dbReference>
<accession>F5Y8F0</accession>
<dbReference type="PANTHER" id="PTHR33734:SF22">
    <property type="entry name" value="MEMBRANE-BOUND LYTIC MUREIN TRANSGLYCOSYLASE D"/>
    <property type="match status" value="1"/>
</dbReference>
<dbReference type="RefSeq" id="WP_015712199.1">
    <property type="nucleotide sequence ID" value="NC_015577.1"/>
</dbReference>
<dbReference type="CDD" id="cd00118">
    <property type="entry name" value="LysM"/>
    <property type="match status" value="2"/>
</dbReference>
<proteinExistence type="predicted"/>
<dbReference type="InterPro" id="IPR018392">
    <property type="entry name" value="LysM"/>
</dbReference>
<dbReference type="Pfam" id="PF01464">
    <property type="entry name" value="SLT"/>
    <property type="match status" value="1"/>
</dbReference>
<dbReference type="SMART" id="SM00257">
    <property type="entry name" value="LysM"/>
    <property type="match status" value="2"/>
</dbReference>
<keyword evidence="5" id="KW-1185">Reference proteome</keyword>
<feature type="signal peptide" evidence="2">
    <location>
        <begin position="1"/>
        <end position="30"/>
    </location>
</feature>
<keyword evidence="2" id="KW-0732">Signal</keyword>
<name>F5Y8F0_LEAAZ</name>
<dbReference type="Gene3D" id="3.10.350.10">
    <property type="entry name" value="LysM domain"/>
    <property type="match status" value="2"/>
</dbReference>
<dbReference type="PANTHER" id="PTHR33734">
    <property type="entry name" value="LYSM DOMAIN-CONTAINING GPI-ANCHORED PROTEIN 2"/>
    <property type="match status" value="1"/>
</dbReference>
<dbReference type="OrthoDB" id="9815002at2"/>